<dbReference type="GO" id="GO:0005783">
    <property type="term" value="C:endoplasmic reticulum"/>
    <property type="evidence" value="ECO:0007669"/>
    <property type="project" value="TreeGrafter"/>
</dbReference>
<dbReference type="Gene3D" id="3.40.50.12780">
    <property type="entry name" value="N-terminal domain of ligase-like"/>
    <property type="match status" value="1"/>
</dbReference>
<dbReference type="EMBL" id="WIUZ02000002">
    <property type="protein sequence ID" value="KAF9791184.1"/>
    <property type="molecule type" value="Genomic_DNA"/>
</dbReference>
<keyword evidence="2" id="KW-0067">ATP-binding</keyword>
<sequence length="694" mass="76099">MTPTHPWIGKWPENLDFSKQSVQVPGTTRPGQTSAYRGTPFPYFTLADIEHYRTLPQIFDSGLQIAGSQTPFLGRRPVESHEPLKFANHYVWQTWGEIDTRRRNVGSALQGLFGSGAAVGTNGLDTVGIWSANTIEWQIVDLATSLYGKTLVPLYENFGPDSIEYIVNHADLTIVFVQAHNVSALLSLSPKLPTLKIIVAIGETSATQKELLDAWSTQRGVRVITLAELEEMGAKAPIEPPNVTPETVATICYTSGTTGNPKGAVLTQGALASATYSNTCGMDFTPFAVPVLLSFLPLAHIYGRTMEMCVILAGGKIGYSTGSPLRIIQDMQVLKPNFFPAVPRLLNKIYQIIAANLEAPGLKGALFRRGVAAKMERLKATGDYSHPFWDRLVFNKVRAALGGNVALLTSGSAPLNPQVQDFLRVVLSCTIIQGYGMTENCGTCTRCIPKDPTDGGLVGFMQPVNEIKLVDVPSMGYTSEDKPYPRGEICVKGANCFSGYYKNEQATKETIDEEGWVHTGDVGLMDEFGRLKIIDRVKNILKLSQGEYVALEKVENVYATCPIVQQIMVHGDSMQSYLLAIIVPDPVQLARIASRVWKKPVNEADLAALDAAVKDDRVVKAILGVLTADGVKYGLTGYEFVKRIFVTNELFSVENGCLTPTMKVRRRDAQRKYKRELDALYALGEPQLEKIAKL</sequence>
<comment type="caution">
    <text evidence="4">The sequence shown here is derived from an EMBL/GenBank/DDBJ whole genome shotgun (WGS) entry which is preliminary data.</text>
</comment>
<dbReference type="InterPro" id="IPR020845">
    <property type="entry name" value="AMP-binding_CS"/>
</dbReference>
<keyword evidence="1" id="KW-0547">Nucleotide-binding</keyword>
<protein>
    <recommendedName>
        <fullName evidence="3">AMP-dependent synthetase/ligase domain-containing protein</fullName>
    </recommendedName>
</protein>
<dbReference type="PANTHER" id="PTHR43272">
    <property type="entry name" value="LONG-CHAIN-FATTY-ACID--COA LIGASE"/>
    <property type="match status" value="1"/>
</dbReference>
<gene>
    <name evidence="4" type="ORF">BJ322DRAFT_433222</name>
</gene>
<evidence type="ECO:0000313" key="5">
    <source>
        <dbReference type="Proteomes" id="UP000736335"/>
    </source>
</evidence>
<dbReference type="AlphaFoldDB" id="A0A9P6HNU4"/>
<evidence type="ECO:0000259" key="3">
    <source>
        <dbReference type="Pfam" id="PF00501"/>
    </source>
</evidence>
<evidence type="ECO:0000256" key="1">
    <source>
        <dbReference type="ARBA" id="ARBA00022741"/>
    </source>
</evidence>
<proteinExistence type="predicted"/>
<dbReference type="InterPro" id="IPR042099">
    <property type="entry name" value="ANL_N_sf"/>
</dbReference>
<reference evidence="4" key="2">
    <citation type="submission" date="2020-11" db="EMBL/GenBank/DDBJ databases">
        <authorList>
            <consortium name="DOE Joint Genome Institute"/>
            <person name="Kuo A."/>
            <person name="Miyauchi S."/>
            <person name="Kiss E."/>
            <person name="Drula E."/>
            <person name="Kohler A."/>
            <person name="Sanchez-Garcia M."/>
            <person name="Andreopoulos B."/>
            <person name="Barry K.W."/>
            <person name="Bonito G."/>
            <person name="Buee M."/>
            <person name="Carver A."/>
            <person name="Chen C."/>
            <person name="Cichocki N."/>
            <person name="Clum A."/>
            <person name="Culley D."/>
            <person name="Crous P.W."/>
            <person name="Fauchery L."/>
            <person name="Girlanda M."/>
            <person name="Hayes R."/>
            <person name="Keri Z."/>
            <person name="Labutti K."/>
            <person name="Lipzen A."/>
            <person name="Lombard V."/>
            <person name="Magnuson J."/>
            <person name="Maillard F."/>
            <person name="Morin E."/>
            <person name="Murat C."/>
            <person name="Nolan M."/>
            <person name="Ohm R."/>
            <person name="Pangilinan J."/>
            <person name="Pereira M."/>
            <person name="Perotto S."/>
            <person name="Peter M."/>
            <person name="Riley R."/>
            <person name="Sitrit Y."/>
            <person name="Stielow B."/>
            <person name="Szollosi G."/>
            <person name="Zifcakova L."/>
            <person name="Stursova M."/>
            <person name="Spatafora J.W."/>
            <person name="Tedersoo L."/>
            <person name="Vaario L.-M."/>
            <person name="Yamada A."/>
            <person name="Yan M."/>
            <person name="Wang P."/>
            <person name="Xu J."/>
            <person name="Bruns T."/>
            <person name="Baldrian P."/>
            <person name="Vilgalys R."/>
            <person name="Henrissat B."/>
            <person name="Grigoriev I.V."/>
            <person name="Hibbett D."/>
            <person name="Nagy L.G."/>
            <person name="Martin F.M."/>
        </authorList>
    </citation>
    <scope>NUCLEOTIDE SEQUENCE</scope>
    <source>
        <strain evidence="4">UH-Tt-Lm1</strain>
    </source>
</reference>
<dbReference type="PANTHER" id="PTHR43272:SF33">
    <property type="entry name" value="AMP-BINDING DOMAIN-CONTAINING PROTEIN-RELATED"/>
    <property type="match status" value="1"/>
</dbReference>
<dbReference type="Pfam" id="PF00501">
    <property type="entry name" value="AMP-binding"/>
    <property type="match status" value="1"/>
</dbReference>
<dbReference type="PROSITE" id="PS00455">
    <property type="entry name" value="AMP_BINDING"/>
    <property type="match status" value="1"/>
</dbReference>
<dbReference type="SUPFAM" id="SSF56801">
    <property type="entry name" value="Acetyl-CoA synthetase-like"/>
    <property type="match status" value="1"/>
</dbReference>
<reference evidence="4" key="1">
    <citation type="journal article" date="2020" name="Nat. Commun.">
        <title>Large-scale genome sequencing of mycorrhizal fungi provides insights into the early evolution of symbiotic traits.</title>
        <authorList>
            <person name="Miyauchi S."/>
            <person name="Kiss E."/>
            <person name="Kuo A."/>
            <person name="Drula E."/>
            <person name="Kohler A."/>
            <person name="Sanchez-Garcia M."/>
            <person name="Morin E."/>
            <person name="Andreopoulos B."/>
            <person name="Barry K.W."/>
            <person name="Bonito G."/>
            <person name="Buee M."/>
            <person name="Carver A."/>
            <person name="Chen C."/>
            <person name="Cichocki N."/>
            <person name="Clum A."/>
            <person name="Culley D."/>
            <person name="Crous P.W."/>
            <person name="Fauchery L."/>
            <person name="Girlanda M."/>
            <person name="Hayes R.D."/>
            <person name="Keri Z."/>
            <person name="LaButti K."/>
            <person name="Lipzen A."/>
            <person name="Lombard V."/>
            <person name="Magnuson J."/>
            <person name="Maillard F."/>
            <person name="Murat C."/>
            <person name="Nolan M."/>
            <person name="Ohm R.A."/>
            <person name="Pangilinan J."/>
            <person name="Pereira M.F."/>
            <person name="Perotto S."/>
            <person name="Peter M."/>
            <person name="Pfister S."/>
            <person name="Riley R."/>
            <person name="Sitrit Y."/>
            <person name="Stielow J.B."/>
            <person name="Szollosi G."/>
            <person name="Zifcakova L."/>
            <person name="Stursova M."/>
            <person name="Spatafora J.W."/>
            <person name="Tedersoo L."/>
            <person name="Vaario L.M."/>
            <person name="Yamada A."/>
            <person name="Yan M."/>
            <person name="Wang P."/>
            <person name="Xu J."/>
            <person name="Bruns T."/>
            <person name="Baldrian P."/>
            <person name="Vilgalys R."/>
            <person name="Dunand C."/>
            <person name="Henrissat B."/>
            <person name="Grigoriev I.V."/>
            <person name="Hibbett D."/>
            <person name="Nagy L.G."/>
            <person name="Martin F.M."/>
        </authorList>
    </citation>
    <scope>NUCLEOTIDE SEQUENCE</scope>
    <source>
        <strain evidence="4">UH-Tt-Lm1</strain>
    </source>
</reference>
<keyword evidence="5" id="KW-1185">Reference proteome</keyword>
<organism evidence="4 5">
    <name type="scientific">Thelephora terrestris</name>
    <dbReference type="NCBI Taxonomy" id="56493"/>
    <lineage>
        <taxon>Eukaryota</taxon>
        <taxon>Fungi</taxon>
        <taxon>Dikarya</taxon>
        <taxon>Basidiomycota</taxon>
        <taxon>Agaricomycotina</taxon>
        <taxon>Agaricomycetes</taxon>
        <taxon>Thelephorales</taxon>
        <taxon>Thelephoraceae</taxon>
        <taxon>Thelephora</taxon>
    </lineage>
</organism>
<dbReference type="GO" id="GO:0016020">
    <property type="term" value="C:membrane"/>
    <property type="evidence" value="ECO:0007669"/>
    <property type="project" value="TreeGrafter"/>
</dbReference>
<dbReference type="GO" id="GO:0004467">
    <property type="term" value="F:long-chain fatty acid-CoA ligase activity"/>
    <property type="evidence" value="ECO:0007669"/>
    <property type="project" value="TreeGrafter"/>
</dbReference>
<accession>A0A9P6HNU4</accession>
<name>A0A9P6HNU4_9AGAM</name>
<evidence type="ECO:0000256" key="2">
    <source>
        <dbReference type="ARBA" id="ARBA00022840"/>
    </source>
</evidence>
<feature type="domain" description="AMP-dependent synthetase/ligase" evidence="3">
    <location>
        <begin position="88"/>
        <end position="501"/>
    </location>
</feature>
<dbReference type="GO" id="GO:0005524">
    <property type="term" value="F:ATP binding"/>
    <property type="evidence" value="ECO:0007669"/>
    <property type="project" value="UniProtKB-KW"/>
</dbReference>
<dbReference type="InterPro" id="IPR000873">
    <property type="entry name" value="AMP-dep_synth/lig_dom"/>
</dbReference>
<dbReference type="OrthoDB" id="1700726at2759"/>
<dbReference type="Proteomes" id="UP000736335">
    <property type="component" value="Unassembled WGS sequence"/>
</dbReference>
<evidence type="ECO:0000313" key="4">
    <source>
        <dbReference type="EMBL" id="KAF9791184.1"/>
    </source>
</evidence>